<protein>
    <submittedName>
        <fullName evidence="2">Hemin-degrading factor</fullName>
    </submittedName>
</protein>
<accession>A0ABP8LSS7</accession>
<evidence type="ECO:0000313" key="2">
    <source>
        <dbReference type="EMBL" id="GAA4434762.1"/>
    </source>
</evidence>
<keyword evidence="3" id="KW-1185">Reference proteome</keyword>
<dbReference type="InterPro" id="IPR053733">
    <property type="entry name" value="Heme_Transport_Util_sf"/>
</dbReference>
<evidence type="ECO:0000259" key="1">
    <source>
        <dbReference type="Pfam" id="PF05171"/>
    </source>
</evidence>
<feature type="domain" description="Haemin-degrading HemS/ChuX" evidence="1">
    <location>
        <begin position="37"/>
        <end position="159"/>
    </location>
</feature>
<gene>
    <name evidence="2" type="ORF">GCM10023091_10160</name>
</gene>
<sequence length="349" mass="39335">MTNAATQHAASLRERWQAFRLINPKVRIRDAARELGTTEAELVATGTGIGTTRLRPEFEAILREVEQLGHVMALTRNDSVVHERKGIYLNPSFNPHVGLFVGEDIDLRLFMGPWAFGFAVSEGDKHSLQFFAKDGEAIHKIYLTERSNREAFEALVKKFAAGLQSPELQVETPKEKGYVFEGISAENAKLFRQEWAELRDTHDFFGLLKKFELPRREAMRYAPEGLAYQVSPGTVRLVLQAAAEKALPVMVFVGNQGCIQIHTGTVSKLFEMGPWYNVMDPEFNLHLREDAIAEAWVVIKPTDDGVVTALEVFDAHGEMVVQFFGKRKPGKPELQEWRDLVKANAVRIS</sequence>
<dbReference type="InterPro" id="IPR007845">
    <property type="entry name" value="HemS/ChuX_dom"/>
</dbReference>
<name>A0ABP8LSS7_9BACT</name>
<dbReference type="RefSeq" id="WP_345026994.1">
    <property type="nucleotide sequence ID" value="NZ_BAABEY010000011.1"/>
</dbReference>
<organism evidence="2 3">
    <name type="scientific">Ravibacter arvi</name>
    <dbReference type="NCBI Taxonomy" id="2051041"/>
    <lineage>
        <taxon>Bacteria</taxon>
        <taxon>Pseudomonadati</taxon>
        <taxon>Bacteroidota</taxon>
        <taxon>Cytophagia</taxon>
        <taxon>Cytophagales</taxon>
        <taxon>Spirosomataceae</taxon>
        <taxon>Ravibacter</taxon>
    </lineage>
</organism>
<comment type="caution">
    <text evidence="2">The sequence shown here is derived from an EMBL/GenBank/DDBJ whole genome shotgun (WGS) entry which is preliminary data.</text>
</comment>
<dbReference type="Pfam" id="PF05171">
    <property type="entry name" value="HemS"/>
    <property type="match status" value="2"/>
</dbReference>
<reference evidence="3" key="1">
    <citation type="journal article" date="2019" name="Int. J. Syst. Evol. Microbiol.">
        <title>The Global Catalogue of Microorganisms (GCM) 10K type strain sequencing project: providing services to taxonomists for standard genome sequencing and annotation.</title>
        <authorList>
            <consortium name="The Broad Institute Genomics Platform"/>
            <consortium name="The Broad Institute Genome Sequencing Center for Infectious Disease"/>
            <person name="Wu L."/>
            <person name="Ma J."/>
        </authorList>
    </citation>
    <scope>NUCLEOTIDE SEQUENCE [LARGE SCALE GENOMIC DNA]</scope>
    <source>
        <strain evidence="3">JCM 31920</strain>
    </source>
</reference>
<dbReference type="Gene3D" id="3.40.1570.10">
    <property type="entry name" value="HemS/ChuS/ChuX like domains"/>
    <property type="match status" value="2"/>
</dbReference>
<dbReference type="EMBL" id="BAABEY010000011">
    <property type="protein sequence ID" value="GAA4434762.1"/>
    <property type="molecule type" value="Genomic_DNA"/>
</dbReference>
<dbReference type="CDD" id="cd16830">
    <property type="entry name" value="HemS-like_N"/>
    <property type="match status" value="1"/>
</dbReference>
<dbReference type="Proteomes" id="UP001501508">
    <property type="component" value="Unassembled WGS sequence"/>
</dbReference>
<dbReference type="CDD" id="cd16831">
    <property type="entry name" value="HemS-like_C"/>
    <property type="match status" value="1"/>
</dbReference>
<proteinExistence type="predicted"/>
<evidence type="ECO:0000313" key="3">
    <source>
        <dbReference type="Proteomes" id="UP001501508"/>
    </source>
</evidence>
<dbReference type="SUPFAM" id="SSF144064">
    <property type="entry name" value="Heme iron utilization protein-like"/>
    <property type="match status" value="1"/>
</dbReference>
<feature type="domain" description="Haemin-degrading HemS/ChuX" evidence="1">
    <location>
        <begin position="213"/>
        <end position="342"/>
    </location>
</feature>